<evidence type="ECO:0000313" key="4">
    <source>
        <dbReference type="EMBL" id="MFC6879038.1"/>
    </source>
</evidence>
<dbReference type="InterPro" id="IPR036663">
    <property type="entry name" value="Fumarylacetoacetase_C_sf"/>
</dbReference>
<sequence>MRFIAYRDDDGAEAFGRVEGSRAHRLRGVAGIDRATSLAGLLDAPADTAGTELDELTPLPVVTRPGKIFCVGLNYRSHVDETGRDLPEYPVLFTKFASSLVGHGADIALPPESAQVDYEAELAVVIGRRGRRIARADAYDHVLGYTICNDVTMRDYQYKTHQWVQGKAWDGSTPLGPVLVTPDELDPSKLAIALRLNGEEMQASSTDRLIFDVPELIAVISEFTVLEPGDVILTGTPGGVGYRRDPQVFLSDGDVVEVEIEGIGTLRNTVRAEAAA</sequence>
<keyword evidence="2" id="KW-0479">Metal-binding</keyword>
<dbReference type="GO" id="GO:0016787">
    <property type="term" value="F:hydrolase activity"/>
    <property type="evidence" value="ECO:0007669"/>
    <property type="project" value="UniProtKB-KW"/>
</dbReference>
<dbReference type="Proteomes" id="UP001596380">
    <property type="component" value="Unassembled WGS sequence"/>
</dbReference>
<evidence type="ECO:0000259" key="3">
    <source>
        <dbReference type="Pfam" id="PF01557"/>
    </source>
</evidence>
<dbReference type="EMBL" id="JBHSXS010000002">
    <property type="protein sequence ID" value="MFC6879038.1"/>
    <property type="molecule type" value="Genomic_DNA"/>
</dbReference>
<dbReference type="Gene3D" id="3.90.850.10">
    <property type="entry name" value="Fumarylacetoacetase-like, C-terminal domain"/>
    <property type="match status" value="1"/>
</dbReference>
<protein>
    <submittedName>
        <fullName evidence="4">Fumarylacetoacetate hydrolase family protein</fullName>
    </submittedName>
</protein>
<gene>
    <name evidence="4" type="ORF">ACFQKB_04590</name>
</gene>
<reference evidence="5" key="1">
    <citation type="journal article" date="2019" name="Int. J. Syst. Evol. Microbiol.">
        <title>The Global Catalogue of Microorganisms (GCM) 10K type strain sequencing project: providing services to taxonomists for standard genome sequencing and annotation.</title>
        <authorList>
            <consortium name="The Broad Institute Genomics Platform"/>
            <consortium name="The Broad Institute Genome Sequencing Center for Infectious Disease"/>
            <person name="Wu L."/>
            <person name="Ma J."/>
        </authorList>
    </citation>
    <scope>NUCLEOTIDE SEQUENCE [LARGE SCALE GENOMIC DNA]</scope>
    <source>
        <strain evidence="5">JCM 3369</strain>
    </source>
</reference>
<proteinExistence type="inferred from homology"/>
<keyword evidence="4" id="KW-0378">Hydrolase</keyword>
<dbReference type="Pfam" id="PF01557">
    <property type="entry name" value="FAA_hydrolase"/>
    <property type="match status" value="1"/>
</dbReference>
<dbReference type="PANTHER" id="PTHR42796">
    <property type="entry name" value="FUMARYLACETOACETATE HYDROLASE DOMAIN-CONTAINING PROTEIN 2A-RELATED"/>
    <property type="match status" value="1"/>
</dbReference>
<feature type="domain" description="Fumarylacetoacetase-like C-terminal" evidence="3">
    <location>
        <begin position="67"/>
        <end position="271"/>
    </location>
</feature>
<dbReference type="InterPro" id="IPR051121">
    <property type="entry name" value="FAH"/>
</dbReference>
<dbReference type="PANTHER" id="PTHR42796:SF4">
    <property type="entry name" value="FUMARYLACETOACETATE HYDROLASE DOMAIN-CONTAINING PROTEIN 2A"/>
    <property type="match status" value="1"/>
</dbReference>
<evidence type="ECO:0000256" key="1">
    <source>
        <dbReference type="ARBA" id="ARBA00010211"/>
    </source>
</evidence>
<comment type="caution">
    <text evidence="4">The sequence shown here is derived from an EMBL/GenBank/DDBJ whole genome shotgun (WGS) entry which is preliminary data.</text>
</comment>
<organism evidence="4 5">
    <name type="scientific">Actinomadura yumaensis</name>
    <dbReference type="NCBI Taxonomy" id="111807"/>
    <lineage>
        <taxon>Bacteria</taxon>
        <taxon>Bacillati</taxon>
        <taxon>Actinomycetota</taxon>
        <taxon>Actinomycetes</taxon>
        <taxon>Streptosporangiales</taxon>
        <taxon>Thermomonosporaceae</taxon>
        <taxon>Actinomadura</taxon>
    </lineage>
</organism>
<comment type="similarity">
    <text evidence="1">Belongs to the FAH family.</text>
</comment>
<keyword evidence="5" id="KW-1185">Reference proteome</keyword>
<dbReference type="SUPFAM" id="SSF56529">
    <property type="entry name" value="FAH"/>
    <property type="match status" value="1"/>
</dbReference>
<dbReference type="RefSeq" id="WP_160823737.1">
    <property type="nucleotide sequence ID" value="NZ_JBHSXE010000001.1"/>
</dbReference>
<dbReference type="InterPro" id="IPR011234">
    <property type="entry name" value="Fumarylacetoacetase-like_C"/>
</dbReference>
<evidence type="ECO:0000313" key="5">
    <source>
        <dbReference type="Proteomes" id="UP001596380"/>
    </source>
</evidence>
<accession>A0ABW2CDH1</accession>
<evidence type="ECO:0000256" key="2">
    <source>
        <dbReference type="ARBA" id="ARBA00022723"/>
    </source>
</evidence>
<name>A0ABW2CDH1_9ACTN</name>